<proteinExistence type="predicted"/>
<dbReference type="SUPFAM" id="SSF56645">
    <property type="entry name" value="Acyl-CoA dehydrogenase NM domain-like"/>
    <property type="match status" value="1"/>
</dbReference>
<dbReference type="STRING" id="400682.A0A1X7UVI6"/>
<name>A0A1X7UVI6_AMPQE</name>
<dbReference type="OrthoDB" id="10251155at2759"/>
<protein>
    <submittedName>
        <fullName evidence="1">Uncharacterized protein</fullName>
    </submittedName>
</protein>
<dbReference type="Gene3D" id="2.40.110.20">
    <property type="match status" value="1"/>
</dbReference>
<reference evidence="1" key="1">
    <citation type="submission" date="2017-05" db="UniProtKB">
        <authorList>
            <consortium name="EnsemblMetazoa"/>
        </authorList>
    </citation>
    <scope>IDENTIFICATION</scope>
</reference>
<dbReference type="InterPro" id="IPR009100">
    <property type="entry name" value="AcylCoA_DH/oxidase_NM_dom_sf"/>
</dbReference>
<dbReference type="InParanoid" id="A0A1X7UVI6"/>
<dbReference type="AlphaFoldDB" id="A0A1X7UVI6"/>
<dbReference type="PANTHER" id="PTHR42707">
    <property type="entry name" value="ACYL-COA DEHYDROGENASE"/>
    <property type="match status" value="1"/>
</dbReference>
<accession>A0A1X7UVI6</accession>
<sequence length="236" mass="25553">MLKNTQYIAGAQEAVMRAFAPTGPCGSGCRVFPGPLSPSSNEVVSPCLTDITLRLSSSSPEILVYKRKSVSYSYSVMKLIDTMATTYNRLTSRDPSSFWISGQWMTERGGGSDVEGLLLMPSWKMVTGIVSMAISGSVQPVTATDADMTFTLADVQEESGQVTDVSTEGISLFYIKARDTHGSINNIRIKRLKNKLGTRQLPTAQLLLDGTMAQLIGEKGHGNITYITNAPYNPLV</sequence>
<organism evidence="1">
    <name type="scientific">Amphimedon queenslandica</name>
    <name type="common">Sponge</name>
    <dbReference type="NCBI Taxonomy" id="400682"/>
    <lineage>
        <taxon>Eukaryota</taxon>
        <taxon>Metazoa</taxon>
        <taxon>Porifera</taxon>
        <taxon>Demospongiae</taxon>
        <taxon>Heteroscleromorpha</taxon>
        <taxon>Haplosclerida</taxon>
        <taxon>Niphatidae</taxon>
        <taxon>Amphimedon</taxon>
    </lineage>
</organism>
<dbReference type="PANTHER" id="PTHR42707:SF2">
    <property type="entry name" value="ACD11 DEHYDROGENASE"/>
    <property type="match status" value="1"/>
</dbReference>
<dbReference type="GO" id="GO:0003995">
    <property type="term" value="F:acyl-CoA dehydrogenase activity"/>
    <property type="evidence" value="ECO:0007669"/>
    <property type="project" value="TreeGrafter"/>
</dbReference>
<dbReference type="eggNOG" id="KOG0137">
    <property type="taxonomic scope" value="Eukaryota"/>
</dbReference>
<evidence type="ECO:0000313" key="1">
    <source>
        <dbReference type="EnsemblMetazoa" id="Aqu2.1.31681_001"/>
    </source>
</evidence>
<dbReference type="EnsemblMetazoa" id="Aqu2.1.31681_001">
    <property type="protein sequence ID" value="Aqu2.1.31681_001"/>
    <property type="gene ID" value="Aqu2.1.31681"/>
</dbReference>
<dbReference type="InterPro" id="IPR052904">
    <property type="entry name" value="Acyl-CoA_dehydrogenase-like"/>
</dbReference>